<evidence type="ECO:0000313" key="2">
    <source>
        <dbReference type="EMBL" id="MDR4125817.1"/>
    </source>
</evidence>
<gene>
    <name evidence="2" type="ORF">Q8947_07440</name>
</gene>
<feature type="transmembrane region" description="Helical" evidence="1">
    <location>
        <begin position="44"/>
        <end position="69"/>
    </location>
</feature>
<evidence type="ECO:0000256" key="1">
    <source>
        <dbReference type="SAM" id="Phobius"/>
    </source>
</evidence>
<keyword evidence="1" id="KW-0812">Transmembrane</keyword>
<sequence length="79" mass="8425">MTGVILILCGLVLIAATSVAGYLFLAARCGLPDAPACNADFSALISYLMIADEGLLFWLAWVFAVFMIWGGVRLRASGR</sequence>
<comment type="caution">
    <text evidence="2">The sequence shown here is derived from an EMBL/GenBank/DDBJ whole genome shotgun (WGS) entry which is preliminary data.</text>
</comment>
<evidence type="ECO:0000313" key="3">
    <source>
        <dbReference type="Proteomes" id="UP001232156"/>
    </source>
</evidence>
<dbReference type="EMBL" id="JAUZQE010000013">
    <property type="protein sequence ID" value="MDR4125817.1"/>
    <property type="molecule type" value="Genomic_DNA"/>
</dbReference>
<proteinExistence type="predicted"/>
<dbReference type="RefSeq" id="WP_165278076.1">
    <property type="nucleotide sequence ID" value="NZ_JAUZQE010000013.1"/>
</dbReference>
<reference evidence="2 3" key="1">
    <citation type="submission" date="2023-08" db="EMBL/GenBank/DDBJ databases">
        <title>Alcaligenaceae gen. nov., a novel taxon isolated from the sludge of Yixing Pesticide Factory.</title>
        <authorList>
            <person name="Ruan L."/>
        </authorList>
    </citation>
    <scope>NUCLEOTIDE SEQUENCE [LARGE SCALE GENOMIC DNA]</scope>
    <source>
        <strain evidence="2 3">LG-2</strain>
    </source>
</reference>
<keyword evidence="1" id="KW-1133">Transmembrane helix</keyword>
<protein>
    <submittedName>
        <fullName evidence="2">Uncharacterized protein</fullName>
    </submittedName>
</protein>
<accession>A0ABU1D627</accession>
<keyword evidence="1" id="KW-0472">Membrane</keyword>
<name>A0ABU1D627_9BURK</name>
<organism evidence="2 3">
    <name type="scientific">Yanghanlia caeni</name>
    <dbReference type="NCBI Taxonomy" id="3064283"/>
    <lineage>
        <taxon>Bacteria</taxon>
        <taxon>Pseudomonadati</taxon>
        <taxon>Pseudomonadota</taxon>
        <taxon>Betaproteobacteria</taxon>
        <taxon>Burkholderiales</taxon>
        <taxon>Alcaligenaceae</taxon>
        <taxon>Yanghanlia</taxon>
    </lineage>
</organism>
<keyword evidence="3" id="KW-1185">Reference proteome</keyword>
<dbReference type="Proteomes" id="UP001232156">
    <property type="component" value="Unassembled WGS sequence"/>
</dbReference>